<gene>
    <name evidence="8" type="ORF">RJ641_004212</name>
</gene>
<keyword evidence="8" id="KW-0858">Xylan degradation</keyword>
<evidence type="ECO:0000256" key="4">
    <source>
        <dbReference type="ARBA" id="ARBA00022801"/>
    </source>
</evidence>
<dbReference type="Proteomes" id="UP001370490">
    <property type="component" value="Unassembled WGS sequence"/>
</dbReference>
<evidence type="ECO:0000259" key="7">
    <source>
        <dbReference type="PROSITE" id="PS51767"/>
    </source>
</evidence>
<evidence type="ECO:0000256" key="2">
    <source>
        <dbReference type="ARBA" id="ARBA00022670"/>
    </source>
</evidence>
<dbReference type="Gene3D" id="2.40.70.10">
    <property type="entry name" value="Acid Proteases"/>
    <property type="match status" value="2"/>
</dbReference>
<dbReference type="Pfam" id="PF14543">
    <property type="entry name" value="TAXi_N"/>
    <property type="match status" value="1"/>
</dbReference>
<evidence type="ECO:0000313" key="9">
    <source>
        <dbReference type="Proteomes" id="UP001370490"/>
    </source>
</evidence>
<name>A0AAN8VLZ1_9MAGN</name>
<dbReference type="GO" id="GO:0016798">
    <property type="term" value="F:hydrolase activity, acting on glycosyl bonds"/>
    <property type="evidence" value="ECO:0007669"/>
    <property type="project" value="UniProtKB-KW"/>
</dbReference>
<dbReference type="InterPro" id="IPR032861">
    <property type="entry name" value="TAXi_N"/>
</dbReference>
<keyword evidence="8" id="KW-0326">Glycosidase</keyword>
<dbReference type="PANTHER" id="PTHR47967">
    <property type="entry name" value="OS07G0603500 PROTEIN-RELATED"/>
    <property type="match status" value="1"/>
</dbReference>
<keyword evidence="9" id="KW-1185">Reference proteome</keyword>
<dbReference type="InterPro" id="IPR033121">
    <property type="entry name" value="PEPTIDASE_A1"/>
</dbReference>
<proteinExistence type="inferred from homology"/>
<keyword evidence="2" id="KW-0645">Protease</keyword>
<accession>A0AAN8VLZ1</accession>
<dbReference type="InterPro" id="IPR051708">
    <property type="entry name" value="Plant_Aspart_Prot_A1"/>
</dbReference>
<evidence type="ECO:0000256" key="6">
    <source>
        <dbReference type="SAM" id="Coils"/>
    </source>
</evidence>
<dbReference type="EMBL" id="JBAMMX010000012">
    <property type="protein sequence ID" value="KAK6930118.1"/>
    <property type="molecule type" value="Genomic_DNA"/>
</dbReference>
<dbReference type="PANTHER" id="PTHR47967:SF91">
    <property type="entry name" value="PEPTIDASE A1 DOMAIN-CONTAINING PROTEIN"/>
    <property type="match status" value="1"/>
</dbReference>
<dbReference type="GO" id="GO:0005576">
    <property type="term" value="C:extracellular region"/>
    <property type="evidence" value="ECO:0007669"/>
    <property type="project" value="TreeGrafter"/>
</dbReference>
<dbReference type="InterPro" id="IPR034161">
    <property type="entry name" value="Pepsin-like_plant"/>
</dbReference>
<keyword evidence="5" id="KW-0325">Glycoprotein</keyword>
<dbReference type="GO" id="GO:0004190">
    <property type="term" value="F:aspartic-type endopeptidase activity"/>
    <property type="evidence" value="ECO:0007669"/>
    <property type="project" value="UniProtKB-KW"/>
</dbReference>
<dbReference type="SUPFAM" id="SSF50630">
    <property type="entry name" value="Acid proteases"/>
    <property type="match status" value="1"/>
</dbReference>
<dbReference type="InterPro" id="IPR021109">
    <property type="entry name" value="Peptidase_aspartic_dom_sf"/>
</dbReference>
<keyword evidence="4 8" id="KW-0378">Hydrolase</keyword>
<feature type="domain" description="Peptidase A1" evidence="7">
    <location>
        <begin position="235"/>
        <end position="525"/>
    </location>
</feature>
<dbReference type="CDD" id="cd05476">
    <property type="entry name" value="pepsin_A_like_plant"/>
    <property type="match status" value="1"/>
</dbReference>
<dbReference type="GO" id="GO:0006508">
    <property type="term" value="P:proteolysis"/>
    <property type="evidence" value="ECO:0007669"/>
    <property type="project" value="UniProtKB-KW"/>
</dbReference>
<evidence type="ECO:0000313" key="8">
    <source>
        <dbReference type="EMBL" id="KAK6930118.1"/>
    </source>
</evidence>
<reference evidence="8 9" key="1">
    <citation type="submission" date="2023-12" db="EMBL/GenBank/DDBJ databases">
        <title>A high-quality genome assembly for Dillenia turbinata (Dilleniales).</title>
        <authorList>
            <person name="Chanderbali A."/>
        </authorList>
    </citation>
    <scope>NUCLEOTIDE SEQUENCE [LARGE SCALE GENOMIC DNA]</scope>
    <source>
        <strain evidence="8">LSX21</strain>
        <tissue evidence="8">Leaf</tissue>
    </source>
</reference>
<comment type="caution">
    <text evidence="8">The sequence shown here is derived from an EMBL/GenBank/DDBJ whole genome shotgun (WGS) entry which is preliminary data.</text>
</comment>
<dbReference type="InterPro" id="IPR032799">
    <property type="entry name" value="TAXi_C"/>
</dbReference>
<keyword evidence="3" id="KW-0064">Aspartyl protease</keyword>
<evidence type="ECO:0000256" key="3">
    <source>
        <dbReference type="ARBA" id="ARBA00022750"/>
    </source>
</evidence>
<keyword evidence="8" id="KW-0624">Polysaccharide degradation</keyword>
<feature type="coiled-coil region" evidence="6">
    <location>
        <begin position="30"/>
        <end position="64"/>
    </location>
</feature>
<keyword evidence="6" id="KW-0175">Coiled coil</keyword>
<evidence type="ECO:0000256" key="1">
    <source>
        <dbReference type="ARBA" id="ARBA00007447"/>
    </source>
</evidence>
<evidence type="ECO:0000256" key="5">
    <source>
        <dbReference type="ARBA" id="ARBA00023180"/>
    </source>
</evidence>
<comment type="similarity">
    <text evidence="1">Belongs to the peptidase A1 family.</text>
</comment>
<dbReference type="PROSITE" id="PS51767">
    <property type="entry name" value="PEPTIDASE_A1"/>
    <property type="match status" value="1"/>
</dbReference>
<organism evidence="8 9">
    <name type="scientific">Dillenia turbinata</name>
    <dbReference type="NCBI Taxonomy" id="194707"/>
    <lineage>
        <taxon>Eukaryota</taxon>
        <taxon>Viridiplantae</taxon>
        <taxon>Streptophyta</taxon>
        <taxon>Embryophyta</taxon>
        <taxon>Tracheophyta</taxon>
        <taxon>Spermatophyta</taxon>
        <taxon>Magnoliopsida</taxon>
        <taxon>eudicotyledons</taxon>
        <taxon>Gunneridae</taxon>
        <taxon>Pentapetalae</taxon>
        <taxon>Dilleniales</taxon>
        <taxon>Dilleniaceae</taxon>
        <taxon>Dillenia</taxon>
    </lineage>
</organism>
<protein>
    <submittedName>
        <fullName evidence="8">Xylanase inhibitor, C-terminal</fullName>
    </submittedName>
</protein>
<dbReference type="AlphaFoldDB" id="A0AAN8VLZ1"/>
<dbReference type="GO" id="GO:0045493">
    <property type="term" value="P:xylan catabolic process"/>
    <property type="evidence" value="ECO:0007669"/>
    <property type="project" value="UniProtKB-KW"/>
</dbReference>
<sequence>MENHSDSSIPPLSYLEKAPIINEENISPDSEDKEHTVNEAIDRIQKLEEEIKVLEEKKSLIAMISRMIKPLSACSNQNSSVIVASSNVVFILIQSISGRPLAEIFMVFDEYNAEILQANINVRQEFMTILPFPCHLLDLYSIAMAATYLIVFLCITFTTQSRPCYANDAGAGFVIPLIHRDSPLSPFYNPYLTSTERVGLAINCSISRLNYLQSIQSKSSSKDISPEFFGERGEFVMMYYIGTPPFQVYGVMDTGSADIWLQCDPCTLCYKQTMPFFNPSKSSSYTNVSCFSLLCKGYVCDEATFACLNQQTYGDGTRMKGNLVEDVFTFIDSDHNNVQVGSLAFTCAHELRGGYFEGMQGGVVGLNPQELSLISQLTIKKFSYCMVLYEDEGSMSRLYVGSQAVISGTTYTFLPGKLLDNLAEILRKATDLPERDSRSGFQICFEGSLDDLSLAPDITIHFNGADLILSKETTYVEVSERLQCLAFLPAKSHAVLGNFHQRNYFVGYDLENQLVSFAPVDCSMF</sequence>
<dbReference type="Pfam" id="PF14541">
    <property type="entry name" value="TAXi_C"/>
    <property type="match status" value="1"/>
</dbReference>
<keyword evidence="8" id="KW-0119">Carbohydrate metabolism</keyword>